<dbReference type="RefSeq" id="XP_007834881.1">
    <property type="nucleotide sequence ID" value="XM_007836690.1"/>
</dbReference>
<evidence type="ECO:0000313" key="6">
    <source>
        <dbReference type="Proteomes" id="UP000030651"/>
    </source>
</evidence>
<dbReference type="InterPro" id="IPR013923">
    <property type="entry name" value="Autophagy-rel_prot_16_dom"/>
</dbReference>
<dbReference type="KEGG" id="pfy:PFICI_08109"/>
<dbReference type="eggNOG" id="ENOG502S5CU">
    <property type="taxonomic scope" value="Eukaryota"/>
</dbReference>
<proteinExistence type="inferred from homology"/>
<dbReference type="STRING" id="1229662.W3X3C2"/>
<dbReference type="HOGENOM" id="CLU_082752_1_0_1"/>
<evidence type="ECO:0000313" key="5">
    <source>
        <dbReference type="EMBL" id="ETS80580.1"/>
    </source>
</evidence>
<feature type="coiled-coil region" evidence="2">
    <location>
        <begin position="117"/>
        <end position="179"/>
    </location>
</feature>
<dbReference type="OMA" id="VQACSQM"/>
<dbReference type="Pfam" id="PF08614">
    <property type="entry name" value="ATG16"/>
    <property type="match status" value="1"/>
</dbReference>
<evidence type="ECO:0000259" key="4">
    <source>
        <dbReference type="Pfam" id="PF08614"/>
    </source>
</evidence>
<protein>
    <submittedName>
        <fullName evidence="5">Autophagy protein 16</fullName>
    </submittedName>
</protein>
<evidence type="ECO:0000256" key="3">
    <source>
        <dbReference type="SAM" id="MobiDB-lite"/>
    </source>
</evidence>
<dbReference type="GeneID" id="19273122"/>
<comment type="similarity">
    <text evidence="1">Belongs to the ATG16 family.</text>
</comment>
<dbReference type="Gene3D" id="1.20.5.170">
    <property type="match status" value="1"/>
</dbReference>
<evidence type="ECO:0000256" key="1">
    <source>
        <dbReference type="ARBA" id="ARBA00005331"/>
    </source>
</evidence>
<dbReference type="AlphaFoldDB" id="W3X3C2"/>
<dbReference type="Proteomes" id="UP000030651">
    <property type="component" value="Unassembled WGS sequence"/>
</dbReference>
<organism evidence="5 6">
    <name type="scientific">Pestalotiopsis fici (strain W106-1 / CGMCC3.15140)</name>
    <dbReference type="NCBI Taxonomy" id="1229662"/>
    <lineage>
        <taxon>Eukaryota</taxon>
        <taxon>Fungi</taxon>
        <taxon>Dikarya</taxon>
        <taxon>Ascomycota</taxon>
        <taxon>Pezizomycotina</taxon>
        <taxon>Sordariomycetes</taxon>
        <taxon>Xylariomycetidae</taxon>
        <taxon>Amphisphaeriales</taxon>
        <taxon>Sporocadaceae</taxon>
        <taxon>Pestalotiopsis</taxon>
    </lineage>
</organism>
<dbReference type="CDD" id="cd22887">
    <property type="entry name" value="Atg16_CCD"/>
    <property type="match status" value="1"/>
</dbReference>
<accession>W3X3C2</accession>
<dbReference type="InParanoid" id="W3X3C2"/>
<reference evidence="6" key="1">
    <citation type="journal article" date="2015" name="BMC Genomics">
        <title>Genomic and transcriptomic analysis of the endophytic fungus Pestalotiopsis fici reveals its lifestyle and high potential for synthesis of natural products.</title>
        <authorList>
            <person name="Wang X."/>
            <person name="Zhang X."/>
            <person name="Liu L."/>
            <person name="Xiang M."/>
            <person name="Wang W."/>
            <person name="Sun X."/>
            <person name="Che Y."/>
            <person name="Guo L."/>
            <person name="Liu G."/>
            <person name="Guo L."/>
            <person name="Wang C."/>
            <person name="Yin W.B."/>
            <person name="Stadler M."/>
            <person name="Zhang X."/>
            <person name="Liu X."/>
        </authorList>
    </citation>
    <scope>NUCLEOTIDE SEQUENCE [LARGE SCALE GENOMIC DNA]</scope>
    <source>
        <strain evidence="6">W106-1 / CGMCC3.15140</strain>
    </source>
</reference>
<keyword evidence="6" id="KW-1185">Reference proteome</keyword>
<feature type="domain" description="Autophagy-related protein 16" evidence="4">
    <location>
        <begin position="7"/>
        <end position="192"/>
    </location>
</feature>
<gene>
    <name evidence="5" type="ORF">PFICI_08109</name>
</gene>
<feature type="region of interest" description="Disordered" evidence="3">
    <location>
        <begin position="49"/>
        <end position="72"/>
    </location>
</feature>
<dbReference type="OrthoDB" id="8949486at2759"/>
<name>W3X3C2_PESFW</name>
<dbReference type="EMBL" id="KI912113">
    <property type="protein sequence ID" value="ETS80580.1"/>
    <property type="molecule type" value="Genomic_DNA"/>
</dbReference>
<keyword evidence="2" id="KW-0175">Coiled coil</keyword>
<evidence type="ECO:0000256" key="2">
    <source>
        <dbReference type="SAM" id="Coils"/>
    </source>
</evidence>
<sequence length="204" mass="23061">MPDWRSQYLANLHEAEFRNPINKDIVSACSQLADRVAALEAEKAVLEQKVQQQPPSITIDNTSPGNAASSDTTATAQLRLDLAEALRSRGQLQAKQRSADTELTTLRAKSKADDRRVRELTAERNSLAAKLRDRTEELVGKNRLLKDVQDDNLTLNIQLDVRENECKKIKAENKELVDRWMKKMEKEAEAMNLANEPQANGRKR</sequence>